<keyword evidence="1" id="KW-0472">Membrane</keyword>
<evidence type="ECO:0000256" key="1">
    <source>
        <dbReference type="SAM" id="Phobius"/>
    </source>
</evidence>
<evidence type="ECO:0000313" key="3">
    <source>
        <dbReference type="Proteomes" id="UP000032946"/>
    </source>
</evidence>
<organism evidence="2 3">
    <name type="scientific">Limnospira indica PCC 8005</name>
    <dbReference type="NCBI Taxonomy" id="376219"/>
    <lineage>
        <taxon>Bacteria</taxon>
        <taxon>Bacillati</taxon>
        <taxon>Cyanobacteriota</taxon>
        <taxon>Cyanophyceae</taxon>
        <taxon>Oscillatoriophycideae</taxon>
        <taxon>Oscillatoriales</taxon>
        <taxon>Sirenicapillariaceae</taxon>
        <taxon>Limnospira</taxon>
    </lineage>
</organism>
<dbReference type="Proteomes" id="UP000032946">
    <property type="component" value="Chromosome"/>
</dbReference>
<dbReference type="RefSeq" id="WP_008051819.1">
    <property type="nucleotide sequence ID" value="NZ_FO818640.1"/>
</dbReference>
<accession>A0A9P1NZL1</accession>
<feature type="transmembrane region" description="Helical" evidence="1">
    <location>
        <begin position="478"/>
        <end position="498"/>
    </location>
</feature>
<sequence length="503" mass="58223">MYPLKEITLQLFLYDLREGLGQTSKSIKFNRYYFWRRFHHDLQKPYSDLTPENKQKLKKYAKLENPESDIVRLDYQEGEQPLMGIEYVLVASQLGDSYSLIIDAYDSEYQKTSLSQLKKYIEERINNTPSSLGQTWLLWGQLDGKYSPEKVNEIAEKSYTEIANKPLPWKKDDKKDNQLSFPGNKLLGGDLFEITQLVSVKDWENLLILIDNEKPEDLRNYPRLNDEHKSLLIKDIQNSLGECHYLIWLLPAECDLTAMKDKIQEIQTHFHRLLSYRHKIIWAYSQSRILKRRLKDNYQTIQKSVLTIRQQRKNPEDLQEALEKTLQILGNYAIDLSQLHSQLRTITINLTNYRQRLKEFAKVDPNCELTTFAEFSKLAAQKYERQVKTDYESLSPGMILLENLIKTIEGIVEINQAKREDRLERAIAAASIGVGTGSAAASSIANYSEGILTEINPFLPSQNKEEAPTIHPASTASLTFIISCVIGLILGWLTWWRLNSRPG</sequence>
<gene>
    <name evidence="2" type="ORF">ARTHRO_40797</name>
</gene>
<keyword evidence="3" id="KW-1185">Reference proteome</keyword>
<keyword evidence="1" id="KW-1133">Transmembrane helix</keyword>
<reference evidence="2 3" key="1">
    <citation type="submission" date="2014-02" db="EMBL/GenBank/DDBJ databases">
        <authorList>
            <person name="Genoscope - CEA"/>
        </authorList>
    </citation>
    <scope>NUCLEOTIDE SEQUENCE [LARGE SCALE GENOMIC DNA]</scope>
    <source>
        <strain evidence="2 3">PCC 8005</strain>
    </source>
</reference>
<keyword evidence="1" id="KW-0812">Transmembrane</keyword>
<dbReference type="EMBL" id="FO818640">
    <property type="protein sequence ID" value="CDM96388.1"/>
    <property type="molecule type" value="Genomic_DNA"/>
</dbReference>
<proteinExistence type="predicted"/>
<dbReference type="AlphaFoldDB" id="A0A9P1NZL1"/>
<evidence type="ECO:0000313" key="2">
    <source>
        <dbReference type="EMBL" id="CDM96388.1"/>
    </source>
</evidence>
<name>A0A9P1NZL1_9CYAN</name>
<protein>
    <submittedName>
        <fullName evidence="2">Uncharacterized protein</fullName>
    </submittedName>
</protein>